<reference evidence="1 2" key="1">
    <citation type="submission" date="2019-05" db="EMBL/GenBank/DDBJ databases">
        <authorList>
            <person name="Zhou X."/>
        </authorList>
    </citation>
    <scope>NUCLEOTIDE SEQUENCE [LARGE SCALE GENOMIC DNA]</scope>
    <source>
        <strain evidence="1 2">DSM 432</strain>
    </source>
</reference>
<protein>
    <submittedName>
        <fullName evidence="1">Uncharacterized protein</fullName>
    </submittedName>
</protein>
<dbReference type="OrthoDB" id="8256430at2"/>
<accession>A0A6C1KIU5</accession>
<organism evidence="1 2">
    <name type="scientific">Xanthobacter autotrophicus</name>
    <dbReference type="NCBI Taxonomy" id="280"/>
    <lineage>
        <taxon>Bacteria</taxon>
        <taxon>Pseudomonadati</taxon>
        <taxon>Pseudomonadota</taxon>
        <taxon>Alphaproteobacteria</taxon>
        <taxon>Hyphomicrobiales</taxon>
        <taxon>Xanthobacteraceae</taxon>
        <taxon>Xanthobacter</taxon>
    </lineage>
</organism>
<proteinExistence type="predicted"/>
<gene>
    <name evidence="1" type="ORF">FBQ73_04230</name>
</gene>
<evidence type="ECO:0000313" key="2">
    <source>
        <dbReference type="Proteomes" id="UP000305131"/>
    </source>
</evidence>
<dbReference type="EMBL" id="VAUP01000012">
    <property type="protein sequence ID" value="TLX44208.1"/>
    <property type="molecule type" value="Genomic_DNA"/>
</dbReference>
<evidence type="ECO:0000313" key="1">
    <source>
        <dbReference type="EMBL" id="TLX44208.1"/>
    </source>
</evidence>
<dbReference type="AlphaFoldDB" id="A0A6C1KIU5"/>
<name>A0A6C1KIU5_XANAU</name>
<comment type="caution">
    <text evidence="1">The sequence shown here is derived from an EMBL/GenBank/DDBJ whole genome shotgun (WGS) entry which is preliminary data.</text>
</comment>
<dbReference type="Proteomes" id="UP000305131">
    <property type="component" value="Unassembled WGS sequence"/>
</dbReference>
<sequence length="62" mass="6702">MVVSPHVAVLRIVMPGLVPGIHAEPPAQRFRGCTEPLGVDGRDKPGHDAFLSRIYDPTTIRG</sequence>